<proteinExistence type="predicted"/>
<dbReference type="Proteomes" id="UP000215767">
    <property type="component" value="Unassembled WGS sequence"/>
</dbReference>
<protein>
    <submittedName>
        <fullName evidence="1">Uncharacterized protein</fullName>
    </submittedName>
</protein>
<evidence type="ECO:0000313" key="1">
    <source>
        <dbReference type="EMBL" id="OZI61545.1"/>
    </source>
</evidence>
<dbReference type="EMBL" id="NEVS01000004">
    <property type="protein sequence ID" value="OZI61545.1"/>
    <property type="molecule type" value="Genomic_DNA"/>
</dbReference>
<keyword evidence="2" id="KW-1185">Reference proteome</keyword>
<reference evidence="2" key="1">
    <citation type="submission" date="2017-05" db="EMBL/GenBank/DDBJ databases">
        <title>Complete and WGS of Bordetella genogroups.</title>
        <authorList>
            <person name="Spilker T."/>
            <person name="Lipuma J."/>
        </authorList>
    </citation>
    <scope>NUCLEOTIDE SEQUENCE [LARGE SCALE GENOMIC DNA]</scope>
    <source>
        <strain evidence="2">AU8856</strain>
    </source>
</reference>
<name>A0A261UIT8_9BORD</name>
<organism evidence="1 2">
    <name type="scientific">Bordetella genomosp. 11</name>
    <dbReference type="NCBI Taxonomy" id="1416808"/>
    <lineage>
        <taxon>Bacteria</taxon>
        <taxon>Pseudomonadati</taxon>
        <taxon>Pseudomonadota</taxon>
        <taxon>Betaproteobacteria</taxon>
        <taxon>Burkholderiales</taxon>
        <taxon>Alcaligenaceae</taxon>
        <taxon>Bordetella</taxon>
    </lineage>
</organism>
<accession>A0A261UIT8</accession>
<comment type="caution">
    <text evidence="1">The sequence shown here is derived from an EMBL/GenBank/DDBJ whole genome shotgun (WGS) entry which is preliminary data.</text>
</comment>
<dbReference type="AlphaFoldDB" id="A0A261UIT8"/>
<gene>
    <name evidence="1" type="ORF">CAL28_19880</name>
</gene>
<dbReference type="RefSeq" id="WP_094842948.1">
    <property type="nucleotide sequence ID" value="NZ_NEVS01000004.1"/>
</dbReference>
<evidence type="ECO:0000313" key="2">
    <source>
        <dbReference type="Proteomes" id="UP000215767"/>
    </source>
</evidence>
<dbReference type="OrthoDB" id="8448936at2"/>
<sequence length="136" mass="14363">MNKMLGPTFASELAEAGLSAVPFSWNEEYALTFNPGVSDADKAAVQAVIDSHDPTKQLVPQTVTRYQARVALANAGLLDQVNTYFVALPNSDLGKMAWQEAPTVERDSAALIAAGNALGLTDAQIDQLFIAAAAVQ</sequence>